<dbReference type="InterPro" id="IPR004879">
    <property type="entry name" value="Ssp411-like_TRX"/>
</dbReference>
<dbReference type="InterPro" id="IPR024705">
    <property type="entry name" value="Ssp411"/>
</dbReference>
<feature type="region of interest" description="Disordered" evidence="1">
    <location>
        <begin position="1"/>
        <end position="29"/>
    </location>
</feature>
<accession>A0A7I8IYH8</accession>
<name>A0A7I8IYH8_SPIIN</name>
<dbReference type="Proteomes" id="UP001189122">
    <property type="component" value="Unassembled WGS sequence"/>
</dbReference>
<dbReference type="Gene3D" id="3.40.30.10">
    <property type="entry name" value="Glutaredoxin"/>
    <property type="match status" value="1"/>
</dbReference>
<feature type="domain" description="Spermatogenesis-associated protein 20-like TRX" evidence="2">
    <location>
        <begin position="103"/>
        <end position="263"/>
    </location>
</feature>
<evidence type="ECO:0000313" key="4">
    <source>
        <dbReference type="Proteomes" id="UP001189122"/>
    </source>
</evidence>
<dbReference type="SUPFAM" id="SSF52833">
    <property type="entry name" value="Thioredoxin-like"/>
    <property type="match status" value="1"/>
</dbReference>
<dbReference type="EMBL" id="CACRZD030000006">
    <property type="protein sequence ID" value="CAA6662062.1"/>
    <property type="molecule type" value="Genomic_DNA"/>
</dbReference>
<dbReference type="Pfam" id="PF03190">
    <property type="entry name" value="Thioredox_DsbH"/>
    <property type="match status" value="1"/>
</dbReference>
<dbReference type="EMBL" id="LR743593">
    <property type="protein sequence ID" value="CAA2622412.1"/>
    <property type="molecule type" value="Genomic_DNA"/>
</dbReference>
<reference evidence="3 4" key="1">
    <citation type="submission" date="2019-12" db="EMBL/GenBank/DDBJ databases">
        <authorList>
            <person name="Scholz U."/>
            <person name="Mascher M."/>
            <person name="Fiebig A."/>
        </authorList>
    </citation>
    <scope>NUCLEOTIDE SEQUENCE</scope>
</reference>
<keyword evidence="4" id="KW-1185">Reference proteome</keyword>
<dbReference type="PIRSF" id="PIRSF006402">
    <property type="entry name" value="UCP006402_thioredoxin"/>
    <property type="match status" value="1"/>
</dbReference>
<sequence>MARCISTLLPSSSSSPRRRRRAESSELFDAKCSPPPSSFLLRPLSCVSSLLQGLHVCGRRNPSRRRAPPLAGPPPQTSGCRVLAMASSSSSAAGTPPPHRHINRLASEHSPYLLQHAHNPVDWYPWGEEAFKRARERDVPIFLSIGYSTCHWCHVMEVESFENEEVAKLLNDGFVSIKVDREERPDVDKVYMTYVQAMYGGGGWPLSVFLSPNLKPFMGGTYFPPDDKYGRPGFMTVLRKVRDAWETKKDMLEDGGSRAIEQISEALSTAAASRRLSEETLHSSLRNCYEELADSYDPEFGGFGSAPKFPRPVEIHLMLYWARKLEDIGKESEASKPENMASYTLRCMARGGIHDHVGGGFHRYSVDECWHVPHFEKMLYDQAQLANVYLDAFDILDYVRRDMTGPDGEIYSAEDADSAEYEGATRKREGAFYVWTSEEVDKTVGDVSDLFNDHYYVKDSGNCDLSRKSDPHNEFKGKNVLIEREDISSRASKMGMSVDEYAAILGTSRKKLFDARLTRPKPHLDDKVIVSWNGLAISSFARASKIINNEAIEAKFYFPVVGCNPSEYLEVAEKASAFIRTHLYDEHSHRLTHSFRNGPSKAPGFLDDYAFLIAGLLDLYEFGGAIKWLKWAVDLQATQDELFLDAIGGGYFNTPGEDPSVLLRVKEDYDGSEPSGNSVSAINLIRLSSMFSNGRSDDYHKKAEHLMAVFESRLREQSVAVPLMCCAADMLAVSSRKQVVIVGNKASPEFNGMVSTVYSSYDPNRRVIQIDPSKEEEMEFWQEGNLSIAAMARNSLLHQTTVAHVCENFVCRAPVTSLQALYTLLNKTPTGA</sequence>
<dbReference type="InterPro" id="IPR036249">
    <property type="entry name" value="Thioredoxin-like_sf"/>
</dbReference>
<dbReference type="InterPro" id="IPR012341">
    <property type="entry name" value="6hp_glycosidase-like_sf"/>
</dbReference>
<proteinExistence type="predicted"/>
<dbReference type="PANTHER" id="PTHR42899:SF1">
    <property type="entry name" value="SPERMATOGENESIS-ASSOCIATED PROTEIN 20"/>
    <property type="match status" value="1"/>
</dbReference>
<dbReference type="SUPFAM" id="SSF48208">
    <property type="entry name" value="Six-hairpin glycosidases"/>
    <property type="match status" value="1"/>
</dbReference>
<dbReference type="Gene3D" id="1.50.10.10">
    <property type="match status" value="1"/>
</dbReference>
<dbReference type="PANTHER" id="PTHR42899">
    <property type="entry name" value="SPERMATOGENESIS-ASSOCIATED PROTEIN 20"/>
    <property type="match status" value="1"/>
</dbReference>
<organism evidence="3">
    <name type="scientific">Spirodela intermedia</name>
    <name type="common">Intermediate duckweed</name>
    <dbReference type="NCBI Taxonomy" id="51605"/>
    <lineage>
        <taxon>Eukaryota</taxon>
        <taxon>Viridiplantae</taxon>
        <taxon>Streptophyta</taxon>
        <taxon>Embryophyta</taxon>
        <taxon>Tracheophyta</taxon>
        <taxon>Spermatophyta</taxon>
        <taxon>Magnoliopsida</taxon>
        <taxon>Liliopsida</taxon>
        <taxon>Araceae</taxon>
        <taxon>Lemnoideae</taxon>
        <taxon>Spirodela</taxon>
    </lineage>
</organism>
<evidence type="ECO:0000259" key="2">
    <source>
        <dbReference type="Pfam" id="PF03190"/>
    </source>
</evidence>
<dbReference type="GO" id="GO:0009507">
    <property type="term" value="C:chloroplast"/>
    <property type="evidence" value="ECO:0007669"/>
    <property type="project" value="TreeGrafter"/>
</dbReference>
<dbReference type="AlphaFoldDB" id="A0A7I8IYH8"/>
<dbReference type="FunFam" id="3.40.30.10:FF:000218">
    <property type="entry name" value="spermatogenesis-associated protein 20"/>
    <property type="match status" value="1"/>
</dbReference>
<dbReference type="CDD" id="cd02955">
    <property type="entry name" value="SSP411"/>
    <property type="match status" value="1"/>
</dbReference>
<evidence type="ECO:0000313" key="3">
    <source>
        <dbReference type="EMBL" id="CAA2622412.1"/>
    </source>
</evidence>
<dbReference type="GO" id="GO:0005975">
    <property type="term" value="P:carbohydrate metabolic process"/>
    <property type="evidence" value="ECO:0007669"/>
    <property type="project" value="InterPro"/>
</dbReference>
<gene>
    <name evidence="3" type="ORF">SI7747_06008455</name>
</gene>
<dbReference type="InterPro" id="IPR008928">
    <property type="entry name" value="6-hairpin_glycosidase_sf"/>
</dbReference>
<protein>
    <recommendedName>
        <fullName evidence="2">Spermatogenesis-associated protein 20-like TRX domain-containing protein</fullName>
    </recommendedName>
</protein>
<evidence type="ECO:0000256" key="1">
    <source>
        <dbReference type="SAM" id="MobiDB-lite"/>
    </source>
</evidence>